<keyword evidence="2" id="KW-0472">Membrane</keyword>
<protein>
    <recommendedName>
        <fullName evidence="3">Phosphatidic acid phosphatase type 2/haloperoxidase domain-containing protein</fullName>
    </recommendedName>
</protein>
<dbReference type="InterPro" id="IPR000326">
    <property type="entry name" value="PAP2/HPO"/>
</dbReference>
<feature type="compositionally biased region" description="Polar residues" evidence="1">
    <location>
        <begin position="432"/>
        <end position="442"/>
    </location>
</feature>
<dbReference type="SUPFAM" id="SSF48317">
    <property type="entry name" value="Acid phosphatase/Vanadium-dependent haloperoxidase"/>
    <property type="match status" value="1"/>
</dbReference>
<feature type="transmembrane region" description="Helical" evidence="2">
    <location>
        <begin position="326"/>
        <end position="343"/>
    </location>
</feature>
<reference evidence="4" key="1">
    <citation type="submission" date="2021-01" db="EMBL/GenBank/DDBJ databases">
        <authorList>
            <person name="Corre E."/>
            <person name="Pelletier E."/>
            <person name="Niang G."/>
            <person name="Scheremetjew M."/>
            <person name="Finn R."/>
            <person name="Kale V."/>
            <person name="Holt S."/>
            <person name="Cochrane G."/>
            <person name="Meng A."/>
            <person name="Brown T."/>
            <person name="Cohen L."/>
        </authorList>
    </citation>
    <scope>NUCLEOTIDE SEQUENCE</scope>
    <source>
        <strain evidence="4">RCC3387</strain>
    </source>
</reference>
<feature type="region of interest" description="Disordered" evidence="1">
    <location>
        <begin position="423"/>
        <end position="442"/>
    </location>
</feature>
<dbReference type="InterPro" id="IPR036938">
    <property type="entry name" value="PAP2/HPO_sf"/>
</dbReference>
<feature type="transmembrane region" description="Helical" evidence="2">
    <location>
        <begin position="355"/>
        <end position="376"/>
    </location>
</feature>
<feature type="transmembrane region" description="Helical" evidence="2">
    <location>
        <begin position="143"/>
        <end position="167"/>
    </location>
</feature>
<keyword evidence="2" id="KW-0812">Transmembrane</keyword>
<organism evidence="4">
    <name type="scientific">Zooxanthella nutricula</name>
    <dbReference type="NCBI Taxonomy" id="1333877"/>
    <lineage>
        <taxon>Eukaryota</taxon>
        <taxon>Sar</taxon>
        <taxon>Alveolata</taxon>
        <taxon>Dinophyceae</taxon>
        <taxon>Peridiniales</taxon>
        <taxon>Peridiniales incertae sedis</taxon>
        <taxon>Zooxanthella</taxon>
    </lineage>
</organism>
<proteinExistence type="predicted"/>
<dbReference type="AlphaFoldDB" id="A0A7S2PA17"/>
<keyword evidence="2" id="KW-1133">Transmembrane helix</keyword>
<accession>A0A7S2PA17</accession>
<evidence type="ECO:0000259" key="3">
    <source>
        <dbReference type="Pfam" id="PF01569"/>
    </source>
</evidence>
<gene>
    <name evidence="4" type="ORF">BRAN1462_LOCUS33031</name>
</gene>
<evidence type="ECO:0000313" key="4">
    <source>
        <dbReference type="EMBL" id="CAD9586345.1"/>
    </source>
</evidence>
<evidence type="ECO:0000256" key="2">
    <source>
        <dbReference type="SAM" id="Phobius"/>
    </source>
</evidence>
<evidence type="ECO:0000256" key="1">
    <source>
        <dbReference type="SAM" id="MobiDB-lite"/>
    </source>
</evidence>
<sequence length="442" mass="47803">MAFLRCAHGAANIQRATRGVLAALSVAISPHVRLCGAISIDTAKATQTSSGFLQASAQRTNASLMGTASSGGIDAGGQTPGMGTCCAGVWSQKWTGELPLADLQARLGDAAEPLLRAIKSNRCPYGVKLPGDVTWPGEVPDDLVGLVAPMSCLSFIAVVYSYLPFFWAGVCIVDLCVRRGTRQLSTVSWLLALVIFNECFLKLLVQQPRPGTLLQVRDYNGRFVGSCAESCGMPSSHSAIAFGWFVLLIADAIDRVHPAHACFESGLEAHLGASRASIEGGLPDGSRRPVPEAMFEMCSQRPRRNAARIWMMSPFAYHQTLTHMEFAFFVSFWGLMMLPVPFMRVVLFDHSTNQVVVGAIAGGALALLWVVLINCLQTRHDNAMRRIPLLQHNYTKPTFCIYSSRTSVIEVDGARHRPSFVAPPRAPVSRDVSAQTPRGSTV</sequence>
<feature type="domain" description="Phosphatidic acid phosphatase type 2/haloperoxidase" evidence="3">
    <location>
        <begin position="190"/>
        <end position="249"/>
    </location>
</feature>
<dbReference type="Pfam" id="PF01569">
    <property type="entry name" value="PAP2"/>
    <property type="match status" value="1"/>
</dbReference>
<dbReference type="EMBL" id="HBGW01052033">
    <property type="protein sequence ID" value="CAD9586345.1"/>
    <property type="molecule type" value="Transcribed_RNA"/>
</dbReference>
<name>A0A7S2PA17_9DINO</name>